<dbReference type="PANTHER" id="PTHR40980">
    <property type="entry name" value="PLUG DOMAIN-CONTAINING PROTEIN"/>
    <property type="match status" value="1"/>
</dbReference>
<evidence type="ECO:0000313" key="5">
    <source>
        <dbReference type="Proteomes" id="UP001367771"/>
    </source>
</evidence>
<keyword evidence="5" id="KW-1185">Reference proteome</keyword>
<dbReference type="SUPFAM" id="SSF56935">
    <property type="entry name" value="Porins"/>
    <property type="match status" value="1"/>
</dbReference>
<dbReference type="PANTHER" id="PTHR40980:SF4">
    <property type="entry name" value="TONB-DEPENDENT RECEPTOR-LIKE BETA-BARREL DOMAIN-CONTAINING PROTEIN"/>
    <property type="match status" value="1"/>
</dbReference>
<protein>
    <recommendedName>
        <fullName evidence="6">TonB-dependent receptor-like beta-barrel domain-containing protein</fullName>
    </recommendedName>
</protein>
<dbReference type="Gene3D" id="2.40.170.20">
    <property type="entry name" value="TonB-dependent receptor, beta-barrel domain"/>
    <property type="match status" value="1"/>
</dbReference>
<comment type="caution">
    <text evidence="4">The sequence shown here is derived from an EMBL/GenBank/DDBJ whole genome shotgun (WGS) entry which is preliminary data.</text>
</comment>
<dbReference type="RefSeq" id="WP_336546071.1">
    <property type="nucleotide sequence ID" value="NZ_JBBBDM010000015.1"/>
</dbReference>
<dbReference type="InterPro" id="IPR036942">
    <property type="entry name" value="Beta-barrel_TonB_sf"/>
</dbReference>
<keyword evidence="2" id="KW-0472">Membrane</keyword>
<evidence type="ECO:0000313" key="4">
    <source>
        <dbReference type="EMBL" id="MEI5688870.1"/>
    </source>
</evidence>
<gene>
    <name evidence="4" type="ORF">V8201_17390</name>
</gene>
<evidence type="ECO:0000256" key="3">
    <source>
        <dbReference type="ARBA" id="ARBA00023237"/>
    </source>
</evidence>
<evidence type="ECO:0000256" key="2">
    <source>
        <dbReference type="ARBA" id="ARBA00023136"/>
    </source>
</evidence>
<evidence type="ECO:0000256" key="1">
    <source>
        <dbReference type="ARBA" id="ARBA00004442"/>
    </source>
</evidence>
<organism evidence="4 5">
    <name type="scientific">Sphingomonas kyungheensis</name>
    <dbReference type="NCBI Taxonomy" id="1069987"/>
    <lineage>
        <taxon>Bacteria</taxon>
        <taxon>Pseudomonadati</taxon>
        <taxon>Pseudomonadota</taxon>
        <taxon>Alphaproteobacteria</taxon>
        <taxon>Sphingomonadales</taxon>
        <taxon>Sphingomonadaceae</taxon>
        <taxon>Sphingomonas</taxon>
    </lineage>
</organism>
<name>A0ABU8H7F0_9SPHN</name>
<keyword evidence="3" id="KW-0998">Cell outer membrane</keyword>
<dbReference type="Proteomes" id="UP001367771">
    <property type="component" value="Unassembled WGS sequence"/>
</dbReference>
<reference evidence="4 5" key="1">
    <citation type="journal article" date="2013" name="Int. J. Syst. Evol. Microbiol.">
        <title>Sphingomonas kyungheensis sp. nov., a bacterium with ginsenoside-converting activity isolated from soil of a ginseng field.</title>
        <authorList>
            <person name="Son H.M."/>
            <person name="Yang J.E."/>
            <person name="Park Y."/>
            <person name="Han C.K."/>
            <person name="Kim S.G."/>
            <person name="Kook M."/>
            <person name="Yi T.H."/>
        </authorList>
    </citation>
    <scope>NUCLEOTIDE SEQUENCE [LARGE SCALE GENOMIC DNA]</scope>
    <source>
        <strain evidence="4 5">LMG 26582</strain>
    </source>
</reference>
<dbReference type="EMBL" id="JBBBDM010000015">
    <property type="protein sequence ID" value="MEI5688870.1"/>
    <property type="molecule type" value="Genomic_DNA"/>
</dbReference>
<proteinExistence type="predicted"/>
<accession>A0ABU8H7F0</accession>
<sequence>MELGVIKQLAGLAAPFDGFGIEGNVTLQHSAANSGQSYRHGVTMRFVNTPHLLYNAALTYQKYGVELKLSYAYRGKYIEDLRDNAVDKWVQPNRGIDLHTRYTLARGVALDLDIANLGDDWRYYTTKGDHVSYQKDYMAPGRTVLLRASAAL</sequence>
<evidence type="ECO:0008006" key="6">
    <source>
        <dbReference type="Google" id="ProtNLM"/>
    </source>
</evidence>
<comment type="subcellular location">
    <subcellularLocation>
        <location evidence="1">Cell outer membrane</location>
    </subcellularLocation>
</comment>